<keyword evidence="2" id="KW-1185">Reference proteome</keyword>
<organism evidence="3">
    <name type="scientific">Schistosoma curassoni</name>
    <dbReference type="NCBI Taxonomy" id="6186"/>
    <lineage>
        <taxon>Eukaryota</taxon>
        <taxon>Metazoa</taxon>
        <taxon>Spiralia</taxon>
        <taxon>Lophotrochozoa</taxon>
        <taxon>Platyhelminthes</taxon>
        <taxon>Trematoda</taxon>
        <taxon>Digenea</taxon>
        <taxon>Strigeidida</taxon>
        <taxon>Schistosomatoidea</taxon>
        <taxon>Schistosomatidae</taxon>
        <taxon>Schistosoma</taxon>
    </lineage>
</organism>
<evidence type="ECO:0000313" key="3">
    <source>
        <dbReference type="WBParaSite" id="SCUD_0002354501-mRNA-1"/>
    </source>
</evidence>
<name>A0A183L871_9TREM</name>
<sequence>MRQLFVHCDNRTGRGSFRIHSRKISQYILLCSRWFCCLFTAG</sequence>
<evidence type="ECO:0000313" key="2">
    <source>
        <dbReference type="Proteomes" id="UP000279833"/>
    </source>
</evidence>
<protein>
    <submittedName>
        <fullName evidence="1 3">Uncharacterized protein</fullName>
    </submittedName>
</protein>
<reference evidence="3" key="1">
    <citation type="submission" date="2016-06" db="UniProtKB">
        <authorList>
            <consortium name="WormBaseParasite"/>
        </authorList>
    </citation>
    <scope>IDENTIFICATION</scope>
</reference>
<dbReference type="EMBL" id="UZAK01056591">
    <property type="protein sequence ID" value="VDP83986.1"/>
    <property type="molecule type" value="Genomic_DNA"/>
</dbReference>
<reference evidence="1 2" key="2">
    <citation type="submission" date="2018-11" db="EMBL/GenBank/DDBJ databases">
        <authorList>
            <consortium name="Pathogen Informatics"/>
        </authorList>
    </citation>
    <scope>NUCLEOTIDE SEQUENCE [LARGE SCALE GENOMIC DNA]</scope>
    <source>
        <strain evidence="1">Dakar</strain>
        <strain evidence="2">Dakar, Senegal</strain>
    </source>
</reference>
<dbReference type="Proteomes" id="UP000279833">
    <property type="component" value="Unassembled WGS sequence"/>
</dbReference>
<accession>A0A183L871</accession>
<gene>
    <name evidence="1" type="ORF">SCUD_LOCUS23542</name>
</gene>
<dbReference type="AlphaFoldDB" id="A0A183L871"/>
<evidence type="ECO:0000313" key="1">
    <source>
        <dbReference type="EMBL" id="VDP83986.1"/>
    </source>
</evidence>
<dbReference type="WBParaSite" id="SCUD_0002354501-mRNA-1">
    <property type="protein sequence ID" value="SCUD_0002354501-mRNA-1"/>
    <property type="gene ID" value="SCUD_0002354501"/>
</dbReference>
<proteinExistence type="predicted"/>